<evidence type="ECO:0000256" key="12">
    <source>
        <dbReference type="HAMAP-Rule" id="MF_02004"/>
    </source>
</evidence>
<evidence type="ECO:0000313" key="18">
    <source>
        <dbReference type="Proteomes" id="UP000032671"/>
    </source>
</evidence>
<comment type="similarity">
    <text evidence="11 12">Belongs to the class-I aminoacyl-tRNA synthetase family. ValS type 1 subfamily.</text>
</comment>
<feature type="short sequence motif" description="'KMSKS' region" evidence="12">
    <location>
        <begin position="544"/>
        <end position="548"/>
    </location>
</feature>
<dbReference type="FunFam" id="3.40.50.620:FF:000078">
    <property type="entry name" value="Valine--tRNA ligase, mitochondrial"/>
    <property type="match status" value="1"/>
</dbReference>
<dbReference type="InterPro" id="IPR010978">
    <property type="entry name" value="tRNA-bd_arm"/>
</dbReference>
<dbReference type="SUPFAM" id="SSF52374">
    <property type="entry name" value="Nucleotidylyl transferase"/>
    <property type="match status" value="1"/>
</dbReference>
<keyword evidence="3 12" id="KW-0963">Cytoplasm</keyword>
<dbReference type="Proteomes" id="UP000032671">
    <property type="component" value="Unassembled WGS sequence"/>
</dbReference>
<evidence type="ECO:0000313" key="16">
    <source>
        <dbReference type="EMBL" id="GAN61153.1"/>
    </source>
</evidence>
<comment type="catalytic activity">
    <reaction evidence="10 12">
        <text>tRNA(Val) + L-valine + ATP = L-valyl-tRNA(Val) + AMP + diphosphate</text>
        <dbReference type="Rhea" id="RHEA:10704"/>
        <dbReference type="Rhea" id="RHEA-COMP:9672"/>
        <dbReference type="Rhea" id="RHEA-COMP:9708"/>
        <dbReference type="ChEBI" id="CHEBI:30616"/>
        <dbReference type="ChEBI" id="CHEBI:33019"/>
        <dbReference type="ChEBI" id="CHEBI:57762"/>
        <dbReference type="ChEBI" id="CHEBI:78442"/>
        <dbReference type="ChEBI" id="CHEBI:78537"/>
        <dbReference type="ChEBI" id="CHEBI:456215"/>
        <dbReference type="EC" id="6.1.1.9"/>
    </reaction>
</comment>
<dbReference type="FunFam" id="3.40.50.620:FF:000032">
    <property type="entry name" value="Valine--tRNA ligase"/>
    <property type="match status" value="1"/>
</dbReference>
<evidence type="ECO:0000259" key="15">
    <source>
        <dbReference type="Pfam" id="PF10458"/>
    </source>
</evidence>
<dbReference type="PROSITE" id="PS00178">
    <property type="entry name" value="AA_TRNA_LIGASE_I"/>
    <property type="match status" value="1"/>
</dbReference>
<dbReference type="GO" id="GO:0005829">
    <property type="term" value="C:cytosol"/>
    <property type="evidence" value="ECO:0007669"/>
    <property type="project" value="TreeGrafter"/>
</dbReference>
<dbReference type="InterPro" id="IPR009008">
    <property type="entry name" value="Val/Leu/Ile-tRNA-synth_edit"/>
</dbReference>
<dbReference type="RefSeq" id="WP_048839402.1">
    <property type="nucleotide sequence ID" value="NZ_BAMV01000018.1"/>
</dbReference>
<dbReference type="Gene3D" id="3.40.50.620">
    <property type="entry name" value="HUPs"/>
    <property type="match status" value="2"/>
</dbReference>
<evidence type="ECO:0000256" key="8">
    <source>
        <dbReference type="ARBA" id="ARBA00023054"/>
    </source>
</evidence>
<dbReference type="AlphaFoldDB" id="A0A0D6N6F4"/>
<reference evidence="17 19" key="2">
    <citation type="submission" date="2019-07" db="EMBL/GenBank/DDBJ databases">
        <title>Whole genome shotgun sequence of Acetobacter cibinongensis NBRC 16605.</title>
        <authorList>
            <person name="Hosoyama A."/>
            <person name="Uohara A."/>
            <person name="Ohji S."/>
            <person name="Ichikawa N."/>
        </authorList>
    </citation>
    <scope>NUCLEOTIDE SEQUENCE [LARGE SCALE GENOMIC DNA]</scope>
    <source>
        <strain evidence="17 19">NBRC 16605</strain>
    </source>
</reference>
<dbReference type="Proteomes" id="UP000321891">
    <property type="component" value="Unassembled WGS sequence"/>
</dbReference>
<dbReference type="PRINTS" id="PR00986">
    <property type="entry name" value="TRNASYNTHVAL"/>
</dbReference>
<keyword evidence="9 12" id="KW-0030">Aminoacyl-tRNA synthetase</keyword>
<dbReference type="InterPro" id="IPR014729">
    <property type="entry name" value="Rossmann-like_a/b/a_fold"/>
</dbReference>
<dbReference type="InterPro" id="IPR009080">
    <property type="entry name" value="tRNAsynth_Ia_anticodon-bd"/>
</dbReference>
<reference evidence="16 18" key="1">
    <citation type="submission" date="2012-11" db="EMBL/GenBank/DDBJ databases">
        <title>Whole genome sequence of Acetobacter cibinongensis 4H-1.</title>
        <authorList>
            <person name="Azuma Y."/>
            <person name="Higashiura N."/>
            <person name="Hirakawa H."/>
            <person name="Matsushita K."/>
        </authorList>
    </citation>
    <scope>NUCLEOTIDE SEQUENCE [LARGE SCALE GENOMIC DNA]</scope>
    <source>
        <strain evidence="16 18">4H-1</strain>
    </source>
</reference>
<dbReference type="SUPFAM" id="SSF47323">
    <property type="entry name" value="Anticodon-binding domain of a subclass of class I aminoacyl-tRNA synthetases"/>
    <property type="match status" value="1"/>
</dbReference>
<dbReference type="Pfam" id="PF10458">
    <property type="entry name" value="Val_tRNA-synt_C"/>
    <property type="match status" value="1"/>
</dbReference>
<keyword evidence="8 12" id="KW-0175">Coiled coil</keyword>
<organism evidence="16 18">
    <name type="scientific">Acetobacter cibinongensis</name>
    <dbReference type="NCBI Taxonomy" id="146475"/>
    <lineage>
        <taxon>Bacteria</taxon>
        <taxon>Pseudomonadati</taxon>
        <taxon>Pseudomonadota</taxon>
        <taxon>Alphaproteobacteria</taxon>
        <taxon>Acetobacterales</taxon>
        <taxon>Acetobacteraceae</taxon>
        <taxon>Acetobacter</taxon>
    </lineage>
</organism>
<sequence>MLNKTFEPAETEKRLYSLWESRQAFSAQPDCDKKPFTIMIPPPNVTGTLHMGHALTMTLQDTLVRWKRMQGYDTLWQPGTDHAGIATQMVVERSLAAEKTTRQELGRDEFIKRTWKWKEESGGGITRQLRRLGASLDWPRERFTMDEGLSKAVKEVFVTLYKEGLIYRDRRLVNWDPTFRSAISDLEVESKDVAGNLWYIRYPVDGETDTTITVATTRPETMLGDVAVAVHPEDARYGNLVGKNVRLPLTGRLIPIVADQYSAPEKGTGAVKITPAHDFNDFEVGRRHNLAMLSVLDEEARIILDDIDAELHTISGLADPAFVRSLAGQTREDARKAIVAELEALGCLEKIEPHRHQVPHAERGGAVVEPRLTTQWYCDAGKLAVPAVEAVTSGKVNFIPKQWENTFFAWMRDIQPWCISRQLWWGHRIPAWYGPDGEVFVAHNEEDAQEQAIKHYRSSTPLIQDEDVLDTWFSSGLWPFSTLGWPDKTPELARYYPTDVLVTGFDIIFFWVARMIMMGQHFMGDVPFKDVFIHGLVRDERGQKMSKSKGNGIDPLELIDDYGADAMRFTICSLTGIGRDVKLGRKKVEDYRAFVTKLWNAARFCEMNAVKASADFDPHTVQSALGKWIITEVSQAITDATKALEAYRFDDYALTCYRFVWNRFCDWFLELAKPVFASENQNEADEIRNVAAYVLGQILRLLQPVMPFVTDDLWHAFGFGGEGTLISEPWPTPVQLQNADAALSECDQIIRLISEVRTVRSEMNVPPSQKAPVFLKDAHPETVARAERWQEAIGRMARVSHVAALEGDLPKGCAQAVLDEATLIIPLEGLIDITVERDRLQKELTKAEDEIGKTEKKLENENFVARAKPEIVQEMRERLVAQQGESQRLKAALLRIS</sequence>
<dbReference type="EC" id="6.1.1.9" evidence="12"/>
<dbReference type="NCBIfam" id="NF004349">
    <property type="entry name" value="PRK05729.1"/>
    <property type="match status" value="1"/>
</dbReference>
<dbReference type="GO" id="GO:0005524">
    <property type="term" value="F:ATP binding"/>
    <property type="evidence" value="ECO:0007669"/>
    <property type="project" value="UniProtKB-UniRule"/>
</dbReference>
<dbReference type="GO" id="GO:0004832">
    <property type="term" value="F:valine-tRNA ligase activity"/>
    <property type="evidence" value="ECO:0007669"/>
    <property type="project" value="UniProtKB-UniRule"/>
</dbReference>
<comment type="subunit">
    <text evidence="2 12">Monomer.</text>
</comment>
<dbReference type="InterPro" id="IPR033705">
    <property type="entry name" value="Anticodon_Ia_Val"/>
</dbReference>
<dbReference type="FunFam" id="1.10.287.380:FF:000001">
    <property type="entry name" value="Valine--tRNA ligase"/>
    <property type="match status" value="1"/>
</dbReference>
<dbReference type="PANTHER" id="PTHR11946:SF93">
    <property type="entry name" value="VALINE--TRNA LIGASE, CHLOROPLASTIC_MITOCHONDRIAL 2"/>
    <property type="match status" value="1"/>
</dbReference>
<comment type="function">
    <text evidence="12">Catalyzes the attachment of valine to tRNA(Val). As ValRS can inadvertently accommodate and process structurally similar amino acids such as threonine, to avoid such errors, it has a 'posttransfer' editing activity that hydrolyzes mischarged Thr-tRNA(Val) in a tRNA-dependent manner.</text>
</comment>
<evidence type="ECO:0000256" key="2">
    <source>
        <dbReference type="ARBA" id="ARBA00011245"/>
    </source>
</evidence>
<dbReference type="InterPro" id="IPR019499">
    <property type="entry name" value="Val-tRNA_synth_tRNA-bd"/>
</dbReference>
<evidence type="ECO:0000256" key="4">
    <source>
        <dbReference type="ARBA" id="ARBA00022598"/>
    </source>
</evidence>
<dbReference type="InterPro" id="IPR002303">
    <property type="entry name" value="Valyl-tRNA_ligase"/>
</dbReference>
<dbReference type="STRING" id="1231339.Abci_018_023"/>
<dbReference type="InterPro" id="IPR013155">
    <property type="entry name" value="M/V/L/I-tRNA-synth_anticd-bd"/>
</dbReference>
<dbReference type="GO" id="GO:0006438">
    <property type="term" value="P:valyl-tRNA aminoacylation"/>
    <property type="evidence" value="ECO:0007669"/>
    <property type="project" value="UniProtKB-UniRule"/>
</dbReference>
<evidence type="ECO:0000256" key="7">
    <source>
        <dbReference type="ARBA" id="ARBA00022917"/>
    </source>
</evidence>
<name>A0A0D6N6F4_9PROT</name>
<feature type="coiled-coil region" evidence="12">
    <location>
        <begin position="830"/>
        <end position="892"/>
    </location>
</feature>
<accession>A0A6N3SN65</accession>
<dbReference type="Pfam" id="PF00133">
    <property type="entry name" value="tRNA-synt_1"/>
    <property type="match status" value="1"/>
</dbReference>
<evidence type="ECO:0000313" key="17">
    <source>
        <dbReference type="EMBL" id="GEL57953.1"/>
    </source>
</evidence>
<comment type="domain">
    <text evidence="12">ValRS has two distinct active sites: one for aminoacylation and one for editing. The misactivated threonine is translocated from the active site to the editing site.</text>
</comment>
<feature type="domain" description="Methionyl/Valyl/Leucyl/Isoleucyl-tRNA synthetase anticodon-binding" evidence="14">
    <location>
        <begin position="627"/>
        <end position="774"/>
    </location>
</feature>
<dbReference type="PANTHER" id="PTHR11946">
    <property type="entry name" value="VALYL-TRNA SYNTHETASES"/>
    <property type="match status" value="1"/>
</dbReference>
<evidence type="ECO:0000256" key="10">
    <source>
        <dbReference type="ARBA" id="ARBA00047552"/>
    </source>
</evidence>
<keyword evidence="6 12" id="KW-0067">ATP-binding</keyword>
<evidence type="ECO:0000256" key="11">
    <source>
        <dbReference type="ARBA" id="ARBA00060830"/>
    </source>
</evidence>
<dbReference type="GO" id="GO:0002161">
    <property type="term" value="F:aminoacyl-tRNA deacylase activity"/>
    <property type="evidence" value="ECO:0007669"/>
    <property type="project" value="InterPro"/>
</dbReference>
<keyword evidence="5 12" id="KW-0547">Nucleotide-binding</keyword>
<feature type="binding site" evidence="12">
    <location>
        <position position="547"/>
    </location>
    <ligand>
        <name>ATP</name>
        <dbReference type="ChEBI" id="CHEBI:30616"/>
    </ligand>
</feature>
<gene>
    <name evidence="12 17" type="primary">valS</name>
    <name evidence="16" type="ORF">Abci_018_023</name>
    <name evidence="17" type="ORF">ACI01nite_05550</name>
</gene>
<evidence type="ECO:0000256" key="1">
    <source>
        <dbReference type="ARBA" id="ARBA00004496"/>
    </source>
</evidence>
<dbReference type="EMBL" id="BAMV01000018">
    <property type="protein sequence ID" value="GAN61153.1"/>
    <property type="molecule type" value="Genomic_DNA"/>
</dbReference>
<dbReference type="EMBL" id="BJVU01000001">
    <property type="protein sequence ID" value="GEL57953.1"/>
    <property type="molecule type" value="Genomic_DNA"/>
</dbReference>
<dbReference type="InterPro" id="IPR002300">
    <property type="entry name" value="aa-tRNA-synth_Ia"/>
</dbReference>
<dbReference type="HAMAP" id="MF_02004">
    <property type="entry name" value="Val_tRNA_synth_type1"/>
    <property type="match status" value="1"/>
</dbReference>
<evidence type="ECO:0000313" key="19">
    <source>
        <dbReference type="Proteomes" id="UP000321891"/>
    </source>
</evidence>
<evidence type="ECO:0000259" key="14">
    <source>
        <dbReference type="Pfam" id="PF08264"/>
    </source>
</evidence>
<comment type="subcellular location">
    <subcellularLocation>
        <location evidence="1 12">Cytoplasm</location>
    </subcellularLocation>
</comment>
<evidence type="ECO:0000256" key="9">
    <source>
        <dbReference type="ARBA" id="ARBA00023146"/>
    </source>
</evidence>
<accession>A0A0D6N6F4</accession>
<dbReference type="NCBIfam" id="TIGR00422">
    <property type="entry name" value="valS"/>
    <property type="match status" value="1"/>
</dbReference>
<dbReference type="SUPFAM" id="SSF50677">
    <property type="entry name" value="ValRS/IleRS/LeuRS editing domain"/>
    <property type="match status" value="1"/>
</dbReference>
<proteinExistence type="inferred from homology"/>
<evidence type="ECO:0000256" key="3">
    <source>
        <dbReference type="ARBA" id="ARBA00022490"/>
    </source>
</evidence>
<feature type="domain" description="Aminoacyl-tRNA synthetase class Ia" evidence="13">
    <location>
        <begin position="15"/>
        <end position="583"/>
    </location>
</feature>
<dbReference type="CDD" id="cd07962">
    <property type="entry name" value="Anticodon_Ia_Val"/>
    <property type="match status" value="1"/>
</dbReference>
<keyword evidence="7 12" id="KW-0648">Protein biosynthesis</keyword>
<keyword evidence="19" id="KW-1185">Reference proteome</keyword>
<dbReference type="InterPro" id="IPR037118">
    <property type="entry name" value="Val-tRNA_synth_C_sf"/>
</dbReference>
<dbReference type="Pfam" id="PF08264">
    <property type="entry name" value="Anticodon_1"/>
    <property type="match status" value="1"/>
</dbReference>
<keyword evidence="4 12" id="KW-0436">Ligase</keyword>
<evidence type="ECO:0000259" key="13">
    <source>
        <dbReference type="Pfam" id="PF00133"/>
    </source>
</evidence>
<dbReference type="SUPFAM" id="SSF46589">
    <property type="entry name" value="tRNA-binding arm"/>
    <property type="match status" value="1"/>
</dbReference>
<protein>
    <recommendedName>
        <fullName evidence="12">Valine--tRNA ligase</fullName>
        <ecNumber evidence="12">6.1.1.9</ecNumber>
    </recommendedName>
    <alternativeName>
        <fullName evidence="12">Valyl-tRNA synthetase</fullName>
        <shortName evidence="12">ValRS</shortName>
    </alternativeName>
</protein>
<comment type="domain">
    <text evidence="12">The C-terminal coiled-coil domain is crucial for aminoacylation activity.</text>
</comment>
<evidence type="ECO:0000256" key="5">
    <source>
        <dbReference type="ARBA" id="ARBA00022741"/>
    </source>
</evidence>
<dbReference type="CDD" id="cd00817">
    <property type="entry name" value="ValRS_core"/>
    <property type="match status" value="1"/>
</dbReference>
<feature type="short sequence motif" description="'HIGH' region" evidence="12">
    <location>
        <begin position="43"/>
        <end position="53"/>
    </location>
</feature>
<dbReference type="InterPro" id="IPR001412">
    <property type="entry name" value="aa-tRNA-synth_I_CS"/>
</dbReference>
<dbReference type="Gene3D" id="1.10.287.380">
    <property type="entry name" value="Valyl-tRNA synthetase, C-terminal domain"/>
    <property type="match status" value="1"/>
</dbReference>
<dbReference type="Gene3D" id="3.90.740.10">
    <property type="entry name" value="Valyl/Leucyl/Isoleucyl-tRNA synthetase, editing domain"/>
    <property type="match status" value="1"/>
</dbReference>
<dbReference type="Gene3D" id="1.10.730.10">
    <property type="entry name" value="Isoleucyl-tRNA Synthetase, Domain 1"/>
    <property type="match status" value="1"/>
</dbReference>
<comment type="caution">
    <text evidence="16">The sequence shown here is derived from an EMBL/GenBank/DDBJ whole genome shotgun (WGS) entry which is preliminary data.</text>
</comment>
<feature type="domain" description="Valyl-tRNA synthetase tRNA-binding arm" evidence="15">
    <location>
        <begin position="832"/>
        <end position="896"/>
    </location>
</feature>
<evidence type="ECO:0000256" key="6">
    <source>
        <dbReference type="ARBA" id="ARBA00022840"/>
    </source>
</evidence>